<gene>
    <name evidence="1" type="ORF">CEUR00632_LOCUS4595</name>
</gene>
<dbReference type="PANTHER" id="PTHR21192:SF2">
    <property type="entry name" value="NADH DEHYDROGENASE [UBIQUINONE] 1 ALPHA SUBCOMPLEX ASSEMBLY FACTOR 3"/>
    <property type="match status" value="1"/>
</dbReference>
<dbReference type="Pfam" id="PF04430">
    <property type="entry name" value="DUF498"/>
    <property type="match status" value="1"/>
</dbReference>
<organism evidence="1">
    <name type="scientific">Chlamydomonas euryale</name>
    <dbReference type="NCBI Taxonomy" id="1486919"/>
    <lineage>
        <taxon>Eukaryota</taxon>
        <taxon>Viridiplantae</taxon>
        <taxon>Chlorophyta</taxon>
        <taxon>core chlorophytes</taxon>
        <taxon>Chlorophyceae</taxon>
        <taxon>CS clade</taxon>
        <taxon>Chlamydomonadales</taxon>
        <taxon>Chlamydomonadaceae</taxon>
        <taxon>Chlamydomonas</taxon>
    </lineage>
</organism>
<dbReference type="InterPro" id="IPR007523">
    <property type="entry name" value="NDUFAF3/AAMDC"/>
</dbReference>
<dbReference type="Gene3D" id="3.40.1230.10">
    <property type="entry name" value="MTH938-like"/>
    <property type="match status" value="1"/>
</dbReference>
<dbReference type="PANTHER" id="PTHR21192">
    <property type="entry name" value="NUCLEAR PROTEIN E3-3"/>
    <property type="match status" value="1"/>
</dbReference>
<dbReference type="GO" id="GO:0032981">
    <property type="term" value="P:mitochondrial respiratory chain complex I assembly"/>
    <property type="evidence" value="ECO:0007669"/>
    <property type="project" value="TreeGrafter"/>
</dbReference>
<evidence type="ECO:0008006" key="2">
    <source>
        <dbReference type="Google" id="ProtNLM"/>
    </source>
</evidence>
<evidence type="ECO:0000313" key="1">
    <source>
        <dbReference type="EMBL" id="CAD8284560.1"/>
    </source>
</evidence>
<sequence>MRHTCTISMLRMGLLGKWLPPGQHAASAASAAALPLPASMASPGASFVIAGCAAAGMHGPSGTVHAAAASVTRRHYAGAGGIANIAEHEKGNTKFSGYYAAGFYVNNVQVPGSVLALSDVFFLWRPRTLEDVTPESLGVLTLLKPRPEVLVLGCGASPGLLPPPVSKFLADHGIKVEVLDSRNATAYFNLLNDEGRGVVGALLACDATAPLPEVMPKQAEPLWERGFALGSPGIA</sequence>
<proteinExistence type="predicted"/>
<protein>
    <recommendedName>
        <fullName evidence="2">NADH dehydrogenase [ubiquinone] 1 alpha subcomplex assembly factor 3</fullName>
    </recommendedName>
</protein>
<dbReference type="GO" id="GO:0005743">
    <property type="term" value="C:mitochondrial inner membrane"/>
    <property type="evidence" value="ECO:0007669"/>
    <property type="project" value="TreeGrafter"/>
</dbReference>
<dbReference type="InterPro" id="IPR036748">
    <property type="entry name" value="MTH938-like_sf"/>
</dbReference>
<reference evidence="1" key="1">
    <citation type="submission" date="2021-01" db="EMBL/GenBank/DDBJ databases">
        <authorList>
            <person name="Corre E."/>
            <person name="Pelletier E."/>
            <person name="Niang G."/>
            <person name="Scheremetjew M."/>
            <person name="Finn R."/>
            <person name="Kale V."/>
            <person name="Holt S."/>
            <person name="Cochrane G."/>
            <person name="Meng A."/>
            <person name="Brown T."/>
            <person name="Cohen L."/>
        </authorList>
    </citation>
    <scope>NUCLEOTIDE SEQUENCE</scope>
    <source>
        <strain evidence="1">CCMP219</strain>
    </source>
</reference>
<name>A0A7R9YSL5_9CHLO</name>
<dbReference type="SUPFAM" id="SSF64076">
    <property type="entry name" value="MTH938-like"/>
    <property type="match status" value="1"/>
</dbReference>
<dbReference type="AlphaFoldDB" id="A0A7R9YSL5"/>
<dbReference type="EMBL" id="HBEC01009930">
    <property type="protein sequence ID" value="CAD8284560.1"/>
    <property type="molecule type" value="Transcribed_RNA"/>
</dbReference>
<accession>A0A7R9YSL5</accession>